<gene>
    <name evidence="1" type="ORF">GCM10009601_32280</name>
</gene>
<reference evidence="2" key="1">
    <citation type="journal article" date="2019" name="Int. J. Syst. Evol. Microbiol.">
        <title>The Global Catalogue of Microorganisms (GCM) 10K type strain sequencing project: providing services to taxonomists for standard genome sequencing and annotation.</title>
        <authorList>
            <consortium name="The Broad Institute Genomics Platform"/>
            <consortium name="The Broad Institute Genome Sequencing Center for Infectious Disease"/>
            <person name="Wu L."/>
            <person name="Ma J."/>
        </authorList>
    </citation>
    <scope>NUCLEOTIDE SEQUENCE [LARGE SCALE GENOMIC DNA]</scope>
    <source>
        <strain evidence="2">JCM 11756</strain>
    </source>
</reference>
<proteinExistence type="predicted"/>
<evidence type="ECO:0000313" key="2">
    <source>
        <dbReference type="Proteomes" id="UP001500973"/>
    </source>
</evidence>
<comment type="caution">
    <text evidence="1">The sequence shown here is derived from an EMBL/GenBank/DDBJ whole genome shotgun (WGS) entry which is preliminary data.</text>
</comment>
<dbReference type="EMBL" id="BAAAIZ010000041">
    <property type="protein sequence ID" value="GAA1425393.1"/>
    <property type="molecule type" value="Genomic_DNA"/>
</dbReference>
<accession>A0ABP4JMW9</accession>
<organism evidence="1 2">
    <name type="scientific">Streptomyces thermospinosisporus</name>
    <dbReference type="NCBI Taxonomy" id="161482"/>
    <lineage>
        <taxon>Bacteria</taxon>
        <taxon>Bacillati</taxon>
        <taxon>Actinomycetota</taxon>
        <taxon>Actinomycetes</taxon>
        <taxon>Kitasatosporales</taxon>
        <taxon>Streptomycetaceae</taxon>
        <taxon>Streptomyces</taxon>
    </lineage>
</organism>
<dbReference type="Proteomes" id="UP001500973">
    <property type="component" value="Unassembled WGS sequence"/>
</dbReference>
<name>A0ABP4JMW9_9ACTN</name>
<evidence type="ECO:0000313" key="1">
    <source>
        <dbReference type="EMBL" id="GAA1425393.1"/>
    </source>
</evidence>
<keyword evidence="2" id="KW-1185">Reference proteome</keyword>
<sequence length="313" mass="34317">MAGGAHEELVQYGQLGDLGLELLRRVGRQVARSQGFPPPEGHAAWTDEAVDELLFEMISRKGENFLLTCFLKTVDDASLEKMFFTSIRNFLIDEAKRTERGKLRRRFAARLGADSRFRAVAGTSPRWALTSHPPGAVWQGDLDELVKAAWEVRGVWITAWNHSGPTPRETVRALMAVLTGVLEAAGGAVREEELAKVLEARFELLAPAEFTALYADDGALIDSATEQEHGTVPVEAETVAGEIWADMSPQERTLLSFLEDDPAEVSVLLGLGRRQTSAIMDALREKLMLALTAEGSDPREVAAALLRRSSEPP</sequence>
<protein>
    <submittedName>
        <fullName evidence="1">Uncharacterized protein</fullName>
    </submittedName>
</protein>